<evidence type="ECO:0000313" key="1">
    <source>
        <dbReference type="EMBL" id="QQK46382.1"/>
    </source>
</evidence>
<accession>A0A7T6XSR5</accession>
<sequence>MVTWSVVSPFVDQALTRRRNTYHHPLTDGAFPAYPIEIAPYLGEAWKTNVELSEWTLDKPGRARSAEDGLLPRPF</sequence>
<protein>
    <submittedName>
        <fullName evidence="1">Uncharacterized protein</fullName>
    </submittedName>
</protein>
<evidence type="ECO:0000313" key="2">
    <source>
        <dbReference type="Proteomes" id="UP000595662"/>
    </source>
</evidence>
<dbReference type="GeneID" id="90952245"/>
<dbReference type="Proteomes" id="UP000595662">
    <property type="component" value="Chromosome 5"/>
</dbReference>
<dbReference type="RefSeq" id="XP_065957591.1">
    <property type="nucleotide sequence ID" value="XM_066099864.1"/>
</dbReference>
<reference evidence="1 2" key="1">
    <citation type="submission" date="2020-08" db="EMBL/GenBank/DDBJ databases">
        <title>The completed genome sequence of the pathogenic ascomycete fungus Penicillium digitatum.</title>
        <authorList>
            <person name="Wang M."/>
        </authorList>
    </citation>
    <scope>NUCLEOTIDE SEQUENCE [LARGE SCALE GENOMIC DNA]</scope>
    <source>
        <strain evidence="1 2">PdW03</strain>
    </source>
</reference>
<gene>
    <name evidence="1" type="ORF">Pdw03_1280</name>
</gene>
<dbReference type="AlphaFoldDB" id="A0A7T6XSR5"/>
<proteinExistence type="predicted"/>
<dbReference type="EMBL" id="CP060778">
    <property type="protein sequence ID" value="QQK46382.1"/>
    <property type="molecule type" value="Genomic_DNA"/>
</dbReference>
<name>A0A7T6XSR5_PENDI</name>
<organism evidence="1 2">
    <name type="scientific">Penicillium digitatum</name>
    <name type="common">Green mold</name>
    <dbReference type="NCBI Taxonomy" id="36651"/>
    <lineage>
        <taxon>Eukaryota</taxon>
        <taxon>Fungi</taxon>
        <taxon>Dikarya</taxon>
        <taxon>Ascomycota</taxon>
        <taxon>Pezizomycotina</taxon>
        <taxon>Eurotiomycetes</taxon>
        <taxon>Eurotiomycetidae</taxon>
        <taxon>Eurotiales</taxon>
        <taxon>Aspergillaceae</taxon>
        <taxon>Penicillium</taxon>
    </lineage>
</organism>